<dbReference type="AlphaFoldDB" id="A0AA38YG62"/>
<evidence type="ECO:0000313" key="9">
    <source>
        <dbReference type="Proteomes" id="UP001172681"/>
    </source>
</evidence>
<evidence type="ECO:0000256" key="6">
    <source>
        <dbReference type="SAM" id="Phobius"/>
    </source>
</evidence>
<feature type="transmembrane region" description="Helical" evidence="6">
    <location>
        <begin position="443"/>
        <end position="464"/>
    </location>
</feature>
<sequence length="546" mass="60465">MPSVPPKGDVQGRSMGNGTFCAEDAAQSPPVRFKPRDYMSESPPPFDEKDPNAAAATFVEQLPRDSNPALKVSKDGLPLEPQPADDPFDPLNWPRVQKLAILAVLCIWAFQGPAHMITIAPAFFVIAEDLKCSINVVTYLVGSPLLAYGVSSLFWVALGNKFGVRKCFVISSLVAGLFSIWGAKADSFGSLTAARTLASAFMASPETLGPQVIADVFYLNDRAKCMALFTLFESSGFAIGSLMGAYTTVNLGWRWIEWVHVILCLICFVLLLLFFPETQYTRESNAQHHRKRRLIDNLTFPKVSGGGRSKVNNFWHAFIYPFRYIPHPAVLVMTINFSLLLMVTNYMLTSNTFIFEGEYGFSIKKTGLTALSPFLATCLAIPYSGALNDWYIARNRHHADFQPEWRLVFFALSAVLSPVGCIIVGVCAQNHDQFVSILVGEGLIMFSFLVACNLTQTYLVDVYIARADAALVIQNGFKNFAAFGISYAIVPWNTSAGYAIPFGVLAVICFVAHVPIFIFWWKGPRIRAWSAKIWKEARPSHHGDSF</sequence>
<dbReference type="GO" id="GO:0022857">
    <property type="term" value="F:transmembrane transporter activity"/>
    <property type="evidence" value="ECO:0007669"/>
    <property type="project" value="InterPro"/>
</dbReference>
<dbReference type="SUPFAM" id="SSF103473">
    <property type="entry name" value="MFS general substrate transporter"/>
    <property type="match status" value="1"/>
</dbReference>
<keyword evidence="3 6" id="KW-1133">Transmembrane helix</keyword>
<keyword evidence="4 6" id="KW-0472">Membrane</keyword>
<evidence type="ECO:0000256" key="3">
    <source>
        <dbReference type="ARBA" id="ARBA00022989"/>
    </source>
</evidence>
<dbReference type="EMBL" id="JAPDRN010000001">
    <property type="protein sequence ID" value="KAJ9647613.1"/>
    <property type="molecule type" value="Genomic_DNA"/>
</dbReference>
<feature type="transmembrane region" description="Helical" evidence="6">
    <location>
        <begin position="476"/>
        <end position="492"/>
    </location>
</feature>
<comment type="subcellular location">
    <subcellularLocation>
        <location evidence="1">Membrane</location>
        <topology evidence="1">Multi-pass membrane protein</topology>
    </subcellularLocation>
</comment>
<dbReference type="PROSITE" id="PS50850">
    <property type="entry name" value="MFS"/>
    <property type="match status" value="1"/>
</dbReference>
<keyword evidence="9" id="KW-1185">Reference proteome</keyword>
<feature type="transmembrane region" description="Helical" evidence="6">
    <location>
        <begin position="368"/>
        <end position="386"/>
    </location>
</feature>
<feature type="transmembrane region" description="Helical" evidence="6">
    <location>
        <begin position="329"/>
        <end position="348"/>
    </location>
</feature>
<dbReference type="Gene3D" id="1.20.1250.20">
    <property type="entry name" value="MFS general substrate transporter like domains"/>
    <property type="match status" value="1"/>
</dbReference>
<feature type="transmembrane region" description="Helical" evidence="6">
    <location>
        <begin position="498"/>
        <end position="521"/>
    </location>
</feature>
<feature type="transmembrane region" description="Helical" evidence="6">
    <location>
        <begin position="99"/>
        <end position="124"/>
    </location>
</feature>
<feature type="transmembrane region" description="Helical" evidence="6">
    <location>
        <begin position="227"/>
        <end position="249"/>
    </location>
</feature>
<dbReference type="Pfam" id="PF07690">
    <property type="entry name" value="MFS_1"/>
    <property type="match status" value="1"/>
</dbReference>
<dbReference type="PANTHER" id="PTHR23502">
    <property type="entry name" value="MAJOR FACILITATOR SUPERFAMILY"/>
    <property type="match status" value="1"/>
</dbReference>
<dbReference type="InterPro" id="IPR020846">
    <property type="entry name" value="MFS_dom"/>
</dbReference>
<feature type="transmembrane region" description="Helical" evidence="6">
    <location>
        <begin position="136"/>
        <end position="157"/>
    </location>
</feature>
<protein>
    <recommendedName>
        <fullName evidence="7">Major facilitator superfamily (MFS) profile domain-containing protein</fullName>
    </recommendedName>
</protein>
<feature type="transmembrane region" description="Helical" evidence="6">
    <location>
        <begin position="407"/>
        <end position="431"/>
    </location>
</feature>
<evidence type="ECO:0000313" key="8">
    <source>
        <dbReference type="EMBL" id="KAJ9647613.1"/>
    </source>
</evidence>
<feature type="transmembrane region" description="Helical" evidence="6">
    <location>
        <begin position="255"/>
        <end position="275"/>
    </location>
</feature>
<feature type="region of interest" description="Disordered" evidence="5">
    <location>
        <begin position="1"/>
        <end position="54"/>
    </location>
</feature>
<gene>
    <name evidence="8" type="ORF">H2204_000243</name>
</gene>
<accession>A0AA38YG62</accession>
<evidence type="ECO:0000259" key="7">
    <source>
        <dbReference type="PROSITE" id="PS50850"/>
    </source>
</evidence>
<evidence type="ECO:0000256" key="1">
    <source>
        <dbReference type="ARBA" id="ARBA00004141"/>
    </source>
</evidence>
<dbReference type="Proteomes" id="UP001172681">
    <property type="component" value="Unassembled WGS sequence"/>
</dbReference>
<reference evidence="8" key="1">
    <citation type="submission" date="2022-10" db="EMBL/GenBank/DDBJ databases">
        <title>Culturing micro-colonial fungi from biological soil crusts in the Mojave desert and describing Neophaeococcomyces mojavensis, and introducing the new genera and species Taxawa tesnikishii.</title>
        <authorList>
            <person name="Kurbessoian T."/>
            <person name="Stajich J.E."/>
        </authorList>
    </citation>
    <scope>NUCLEOTIDE SEQUENCE</scope>
    <source>
        <strain evidence="8">TK_35</strain>
    </source>
</reference>
<evidence type="ECO:0000256" key="4">
    <source>
        <dbReference type="ARBA" id="ARBA00023136"/>
    </source>
</evidence>
<keyword evidence="2 6" id="KW-0812">Transmembrane</keyword>
<feature type="domain" description="Major facilitator superfamily (MFS) profile" evidence="7">
    <location>
        <begin position="101"/>
        <end position="524"/>
    </location>
</feature>
<dbReference type="InterPro" id="IPR036259">
    <property type="entry name" value="MFS_trans_sf"/>
</dbReference>
<organism evidence="8 9">
    <name type="scientific">Knufia peltigerae</name>
    <dbReference type="NCBI Taxonomy" id="1002370"/>
    <lineage>
        <taxon>Eukaryota</taxon>
        <taxon>Fungi</taxon>
        <taxon>Dikarya</taxon>
        <taxon>Ascomycota</taxon>
        <taxon>Pezizomycotina</taxon>
        <taxon>Eurotiomycetes</taxon>
        <taxon>Chaetothyriomycetidae</taxon>
        <taxon>Chaetothyriales</taxon>
        <taxon>Trichomeriaceae</taxon>
        <taxon>Knufia</taxon>
    </lineage>
</organism>
<name>A0AA38YG62_9EURO</name>
<evidence type="ECO:0000256" key="5">
    <source>
        <dbReference type="SAM" id="MobiDB-lite"/>
    </source>
</evidence>
<dbReference type="InterPro" id="IPR011701">
    <property type="entry name" value="MFS"/>
</dbReference>
<dbReference type="GO" id="GO:0005886">
    <property type="term" value="C:plasma membrane"/>
    <property type="evidence" value="ECO:0007669"/>
    <property type="project" value="TreeGrafter"/>
</dbReference>
<proteinExistence type="predicted"/>
<comment type="caution">
    <text evidence="8">The sequence shown here is derived from an EMBL/GenBank/DDBJ whole genome shotgun (WGS) entry which is preliminary data.</text>
</comment>
<dbReference type="PANTHER" id="PTHR23502:SF34">
    <property type="entry name" value="PROTEIN HOL1"/>
    <property type="match status" value="1"/>
</dbReference>
<evidence type="ECO:0000256" key="2">
    <source>
        <dbReference type="ARBA" id="ARBA00022692"/>
    </source>
</evidence>